<feature type="domain" description="DNA polymerase alpha subunit B N-terminal" evidence="7">
    <location>
        <begin position="19"/>
        <end position="87"/>
    </location>
</feature>
<dbReference type="Gene3D" id="3.60.21.60">
    <property type="match status" value="2"/>
</dbReference>
<evidence type="ECO:0000259" key="6">
    <source>
        <dbReference type="Pfam" id="PF04042"/>
    </source>
</evidence>
<organism evidence="8 9">
    <name type="scientific">Globodera rostochiensis</name>
    <name type="common">Golden nematode worm</name>
    <name type="synonym">Heterodera rostochiensis</name>
    <dbReference type="NCBI Taxonomy" id="31243"/>
    <lineage>
        <taxon>Eukaryota</taxon>
        <taxon>Metazoa</taxon>
        <taxon>Ecdysozoa</taxon>
        <taxon>Nematoda</taxon>
        <taxon>Chromadorea</taxon>
        <taxon>Rhabditida</taxon>
        <taxon>Tylenchina</taxon>
        <taxon>Tylenchomorpha</taxon>
        <taxon>Tylenchoidea</taxon>
        <taxon>Heteroderidae</taxon>
        <taxon>Heteroderinae</taxon>
        <taxon>Globodera</taxon>
    </lineage>
</organism>
<sequence length="629" mass="68616">MTTSADERDIGGMDVPFVEEQLNEFNCAMAADDEVEEMVHKMNAISTTYAMDSVDFMDGLIAFMKNCKKTEVSMRILDDYEQQILLKLNNAKNAPKRAAPDLRKEREVLRELSFATDFAENVAMVDETVEDGAVEQHAEFEAAFDDDKNYTPQPKIRKTTTPNGAIVAVRVVGDGFGWPVKSSYTGAAFVGANANGGASTDSGRGRMLPTLRVISECNAGAYTHGYGNIFNDICAIVPCGVRPVVFEHAEDDAENQQHLSASTRSLIGTILPTDGNSLSFENALLFTESRTFQLDFEHVDNISIYPGMKISAKCLIDDTPGGLCRVQSVIEPSKLQMADLEEDDRQQQHMAMGQLSRLKVVIACGPFMSGGGTAANSDQFVELLNSVATANANVLILCGPFVPQAMALSTEAPEAIFANLLIEITKRLGMHSVRVLILPNAQSDLNSMPYFPTPPLIRPSKISLPNSVTFLPDPAVFEVHSVRFAVSSSEILMHLCRKEIYKSANVENEDRMRRLIAHLFRARSIYPLYPADPEFPLSLPNAHTKLHLAKRPHVMILPSLLQPVTKVVDDCVVINPGRFDRGKGVGTFSVLDLDLLASARASNGAAAADGGGTSIAQFCEVSLFSTQRC</sequence>
<dbReference type="GO" id="GO:0006270">
    <property type="term" value="P:DNA replication initiation"/>
    <property type="evidence" value="ECO:0007669"/>
    <property type="project" value="TreeGrafter"/>
</dbReference>
<keyword evidence="4" id="KW-0235">DNA replication</keyword>
<dbReference type="AlphaFoldDB" id="A0A914HER6"/>
<dbReference type="PANTHER" id="PTHR23061:SF12">
    <property type="entry name" value="DNA POLYMERASE ALPHA SUBUNIT B"/>
    <property type="match status" value="1"/>
</dbReference>
<evidence type="ECO:0000256" key="2">
    <source>
        <dbReference type="ARBA" id="ARBA00007299"/>
    </source>
</evidence>
<dbReference type="Pfam" id="PF04042">
    <property type="entry name" value="DNA_pol_E_B"/>
    <property type="match status" value="1"/>
</dbReference>
<comment type="subcellular location">
    <subcellularLocation>
        <location evidence="1">Nucleus</location>
    </subcellularLocation>
</comment>
<name>A0A914HER6_GLORO</name>
<dbReference type="Proteomes" id="UP000887572">
    <property type="component" value="Unplaced"/>
</dbReference>
<dbReference type="Pfam" id="PF08418">
    <property type="entry name" value="Pol_alpha_B_N"/>
    <property type="match status" value="1"/>
</dbReference>
<feature type="domain" description="DNA polymerase alpha/delta/epsilon subunit B" evidence="6">
    <location>
        <begin position="360"/>
        <end position="563"/>
    </location>
</feature>
<evidence type="ECO:0000256" key="3">
    <source>
        <dbReference type="ARBA" id="ARBA00018596"/>
    </source>
</evidence>
<dbReference type="InterPro" id="IPR007185">
    <property type="entry name" value="DNA_pol_a/d/e_bsu"/>
</dbReference>
<dbReference type="InterPro" id="IPR013627">
    <property type="entry name" value="Pol_alpha_B_N"/>
</dbReference>
<dbReference type="GO" id="GO:0005658">
    <property type="term" value="C:alpha DNA polymerase:primase complex"/>
    <property type="evidence" value="ECO:0007669"/>
    <property type="project" value="TreeGrafter"/>
</dbReference>
<evidence type="ECO:0000259" key="7">
    <source>
        <dbReference type="Pfam" id="PF08418"/>
    </source>
</evidence>
<keyword evidence="8" id="KW-1185">Reference proteome</keyword>
<reference evidence="9" key="1">
    <citation type="submission" date="2022-11" db="UniProtKB">
        <authorList>
            <consortium name="WormBaseParasite"/>
        </authorList>
    </citation>
    <scope>IDENTIFICATION</scope>
</reference>
<evidence type="ECO:0000256" key="4">
    <source>
        <dbReference type="ARBA" id="ARBA00022705"/>
    </source>
</evidence>
<evidence type="ECO:0000256" key="1">
    <source>
        <dbReference type="ARBA" id="ARBA00004123"/>
    </source>
</evidence>
<dbReference type="WBParaSite" id="Gr19_v10_g16466.t1">
    <property type="protein sequence ID" value="Gr19_v10_g16466.t1"/>
    <property type="gene ID" value="Gr19_v10_g16466"/>
</dbReference>
<dbReference type="GO" id="GO:0003677">
    <property type="term" value="F:DNA binding"/>
    <property type="evidence" value="ECO:0007669"/>
    <property type="project" value="InterPro"/>
</dbReference>
<dbReference type="PANTHER" id="PTHR23061">
    <property type="entry name" value="DNA POLYMERASE 2 ALPHA 70 KDA SUBUNIT"/>
    <property type="match status" value="1"/>
</dbReference>
<evidence type="ECO:0000313" key="8">
    <source>
        <dbReference type="Proteomes" id="UP000887572"/>
    </source>
</evidence>
<protein>
    <recommendedName>
        <fullName evidence="3">DNA polymerase alpha subunit B</fullName>
    </recommendedName>
</protein>
<dbReference type="InterPro" id="IPR043034">
    <property type="entry name" value="DNA_pol_alpha_B_N_sf"/>
</dbReference>
<dbReference type="Gene3D" id="1.10.8.530">
    <property type="entry name" value="DNA polymerase alpha-primase, subunit B, N-terminal domain"/>
    <property type="match status" value="1"/>
</dbReference>
<keyword evidence="5" id="KW-0539">Nucleus</keyword>
<evidence type="ECO:0000313" key="9">
    <source>
        <dbReference type="WBParaSite" id="Gr19_v10_g16466.t1"/>
    </source>
</evidence>
<dbReference type="InterPro" id="IPR016722">
    <property type="entry name" value="DNA_pol_alpha_bsu"/>
</dbReference>
<accession>A0A914HER6</accession>
<proteinExistence type="inferred from homology"/>
<comment type="similarity">
    <text evidence="2">Belongs to the DNA polymerase alpha subunit B family.</text>
</comment>
<evidence type="ECO:0000256" key="5">
    <source>
        <dbReference type="ARBA" id="ARBA00023242"/>
    </source>
</evidence>